<dbReference type="STRING" id="695850.A0A067CLG7"/>
<evidence type="ECO:0000313" key="1">
    <source>
        <dbReference type="EMBL" id="KDO27391.1"/>
    </source>
</evidence>
<dbReference type="PANTHER" id="PTHR31827">
    <property type="entry name" value="EMB|CAB89363.1"/>
    <property type="match status" value="1"/>
</dbReference>
<dbReference type="KEGG" id="spar:SPRG_06978"/>
<gene>
    <name evidence="1" type="ORF">SPRG_06978</name>
</gene>
<evidence type="ECO:0000313" key="2">
    <source>
        <dbReference type="Proteomes" id="UP000030745"/>
    </source>
</evidence>
<dbReference type="Proteomes" id="UP000030745">
    <property type="component" value="Unassembled WGS sequence"/>
</dbReference>
<organism evidence="1 2">
    <name type="scientific">Saprolegnia parasitica (strain CBS 223.65)</name>
    <dbReference type="NCBI Taxonomy" id="695850"/>
    <lineage>
        <taxon>Eukaryota</taxon>
        <taxon>Sar</taxon>
        <taxon>Stramenopiles</taxon>
        <taxon>Oomycota</taxon>
        <taxon>Saprolegniomycetes</taxon>
        <taxon>Saprolegniales</taxon>
        <taxon>Saprolegniaceae</taxon>
        <taxon>Saprolegnia</taxon>
    </lineage>
</organism>
<dbReference type="EMBL" id="KK583217">
    <property type="protein sequence ID" value="KDO27391.1"/>
    <property type="molecule type" value="Genomic_DNA"/>
</dbReference>
<dbReference type="AlphaFoldDB" id="A0A067CLG7"/>
<keyword evidence="2" id="KW-1185">Reference proteome</keyword>
<proteinExistence type="predicted"/>
<dbReference type="OrthoDB" id="57779at2759"/>
<dbReference type="RefSeq" id="XP_012201831.1">
    <property type="nucleotide sequence ID" value="XM_012346441.1"/>
</dbReference>
<accession>A0A067CLG7</accession>
<dbReference type="PANTHER" id="PTHR31827:SF1">
    <property type="entry name" value="EMB|CAB89363.1"/>
    <property type="match status" value="1"/>
</dbReference>
<sequence>MMSSLEITCLFADCAKPIVPGTEKCASHKNKIKCSIEGCPNQVYARYLCVRHGGKKQCKSLGCRAFARGGPYCVQHGGVAAKRFCTEPGCHRQAHARHKCVRHGGGRQCKLSGCGSHARLSGYCDAHTSTWTESFEAVDEYTLLLCASVTPMPFEPSRSLFAPIDMDVLQLLC</sequence>
<dbReference type="GeneID" id="24129289"/>
<name>A0A067CLG7_SAPPC</name>
<dbReference type="VEuPathDB" id="FungiDB:SPRG_06978"/>
<reference evidence="1 2" key="1">
    <citation type="journal article" date="2013" name="PLoS Genet.">
        <title>Distinctive expansion of potential virulence genes in the genome of the oomycete fish pathogen Saprolegnia parasitica.</title>
        <authorList>
            <person name="Jiang R.H."/>
            <person name="de Bruijn I."/>
            <person name="Haas B.J."/>
            <person name="Belmonte R."/>
            <person name="Lobach L."/>
            <person name="Christie J."/>
            <person name="van den Ackerveken G."/>
            <person name="Bottin A."/>
            <person name="Bulone V."/>
            <person name="Diaz-Moreno S.M."/>
            <person name="Dumas B."/>
            <person name="Fan L."/>
            <person name="Gaulin E."/>
            <person name="Govers F."/>
            <person name="Grenville-Briggs L.J."/>
            <person name="Horner N.R."/>
            <person name="Levin J.Z."/>
            <person name="Mammella M."/>
            <person name="Meijer H.J."/>
            <person name="Morris P."/>
            <person name="Nusbaum C."/>
            <person name="Oome S."/>
            <person name="Phillips A.J."/>
            <person name="van Rooyen D."/>
            <person name="Rzeszutek E."/>
            <person name="Saraiva M."/>
            <person name="Secombes C.J."/>
            <person name="Seidl M.F."/>
            <person name="Snel B."/>
            <person name="Stassen J.H."/>
            <person name="Sykes S."/>
            <person name="Tripathy S."/>
            <person name="van den Berg H."/>
            <person name="Vega-Arreguin J.C."/>
            <person name="Wawra S."/>
            <person name="Young S.K."/>
            <person name="Zeng Q."/>
            <person name="Dieguez-Uribeondo J."/>
            <person name="Russ C."/>
            <person name="Tyler B.M."/>
            <person name="van West P."/>
        </authorList>
    </citation>
    <scope>NUCLEOTIDE SEQUENCE [LARGE SCALE GENOMIC DNA]</scope>
    <source>
        <strain evidence="1 2">CBS 223.65</strain>
    </source>
</reference>
<protein>
    <submittedName>
        <fullName evidence="1">Uncharacterized protein</fullName>
    </submittedName>
</protein>